<feature type="domain" description="Par3/HAL N-terminal" evidence="4">
    <location>
        <begin position="1"/>
        <end position="83"/>
    </location>
</feature>
<keyword evidence="5" id="KW-1185">Reference proteome</keyword>
<protein>
    <submittedName>
        <fullName evidence="6">Partitioning defective 3 homolog B-like</fullName>
    </submittedName>
</protein>
<accession>A0ABM1K8I8</accession>
<evidence type="ECO:0000256" key="2">
    <source>
        <dbReference type="ARBA" id="ARBA00022737"/>
    </source>
</evidence>
<dbReference type="PANTHER" id="PTHR16484:SF4">
    <property type="entry name" value="PARTITIONING DEFECTIVE 3 HOMOLOG B"/>
    <property type="match status" value="1"/>
</dbReference>
<proteinExistence type="predicted"/>
<sequence length="189" mass="20631">MKVTVCFGKTGIVVPCKDGQIRVRELTQQALQRFLRTKEKDPSYWVNIHHLEYTDGGILDPDDMLADVVEDKDKLIAVYDEQDQHPKPDDVNGSLTDRNSPDAFETEVATQLAAFQPIGGEIEVTPSALKLGTPLLVRRSSDPAVGLPSDFPPGASHVNDHALKTSMLDVPSPPKENNALEAEVMSCGV</sequence>
<evidence type="ECO:0000313" key="5">
    <source>
        <dbReference type="Proteomes" id="UP000694871"/>
    </source>
</evidence>
<dbReference type="InterPro" id="IPR052213">
    <property type="entry name" value="PAR3"/>
</dbReference>
<dbReference type="PANTHER" id="PTHR16484">
    <property type="entry name" value="PARTITIONING DEFECTIVE 3 RELATED"/>
    <property type="match status" value="1"/>
</dbReference>
<dbReference type="Gene3D" id="3.10.20.90">
    <property type="entry name" value="Phosphatidylinositol 3-kinase Catalytic Subunit, Chain A, domain 1"/>
    <property type="match status" value="1"/>
</dbReference>
<dbReference type="RefSeq" id="XP_015270025.1">
    <property type="nucleotide sequence ID" value="XM_015414539.1"/>
</dbReference>
<dbReference type="GeneID" id="107113239"/>
<evidence type="ECO:0000256" key="1">
    <source>
        <dbReference type="ARBA" id="ARBA00022618"/>
    </source>
</evidence>
<dbReference type="Proteomes" id="UP000694871">
    <property type="component" value="Unplaced"/>
</dbReference>
<evidence type="ECO:0000313" key="6">
    <source>
        <dbReference type="RefSeq" id="XP_015270025.1"/>
    </source>
</evidence>
<gene>
    <name evidence="6" type="primary">LOC107113239</name>
</gene>
<keyword evidence="3" id="KW-0131">Cell cycle</keyword>
<keyword evidence="1" id="KW-0132">Cell division</keyword>
<evidence type="ECO:0000259" key="4">
    <source>
        <dbReference type="Pfam" id="PF12053"/>
    </source>
</evidence>
<dbReference type="Pfam" id="PF12053">
    <property type="entry name" value="Par3_HAL_N_term"/>
    <property type="match status" value="1"/>
</dbReference>
<organism evidence="5 6">
    <name type="scientific">Gekko japonicus</name>
    <name type="common">Schlegel's Japanese gecko</name>
    <dbReference type="NCBI Taxonomy" id="146911"/>
    <lineage>
        <taxon>Eukaryota</taxon>
        <taxon>Metazoa</taxon>
        <taxon>Chordata</taxon>
        <taxon>Craniata</taxon>
        <taxon>Vertebrata</taxon>
        <taxon>Euteleostomi</taxon>
        <taxon>Lepidosauria</taxon>
        <taxon>Squamata</taxon>
        <taxon>Bifurcata</taxon>
        <taxon>Gekkota</taxon>
        <taxon>Gekkonidae</taxon>
        <taxon>Gekkoninae</taxon>
        <taxon>Gekko</taxon>
    </lineage>
</organism>
<name>A0ABM1K8I8_GEKJA</name>
<evidence type="ECO:0000256" key="3">
    <source>
        <dbReference type="ARBA" id="ARBA00023306"/>
    </source>
</evidence>
<dbReference type="InterPro" id="IPR021922">
    <property type="entry name" value="Par3/HAL_N"/>
</dbReference>
<keyword evidence="2" id="KW-0677">Repeat</keyword>
<reference evidence="6" key="1">
    <citation type="submission" date="2025-08" db="UniProtKB">
        <authorList>
            <consortium name="RefSeq"/>
        </authorList>
    </citation>
    <scope>IDENTIFICATION</scope>
</reference>